<gene>
    <name evidence="2" type="ORF">ACFO5R_17350</name>
</gene>
<organism evidence="2 3">
    <name type="scientific">Halosolutus amylolyticus</name>
    <dbReference type="NCBI Taxonomy" id="2932267"/>
    <lineage>
        <taxon>Archaea</taxon>
        <taxon>Methanobacteriati</taxon>
        <taxon>Methanobacteriota</taxon>
        <taxon>Stenosarchaea group</taxon>
        <taxon>Halobacteria</taxon>
        <taxon>Halobacteriales</taxon>
        <taxon>Natrialbaceae</taxon>
        <taxon>Halosolutus</taxon>
    </lineage>
</organism>
<proteinExistence type="predicted"/>
<dbReference type="Proteomes" id="UP001595898">
    <property type="component" value="Unassembled WGS sequence"/>
</dbReference>
<sequence>MSDDRIVRRLNVVIGLLLVIIVLQIRTFVSPVVLSVGVAILAPAAILLVIWALAKGSLAIESS</sequence>
<evidence type="ECO:0000313" key="3">
    <source>
        <dbReference type="Proteomes" id="UP001595898"/>
    </source>
</evidence>
<dbReference type="AlphaFoldDB" id="A0ABD5PSX0"/>
<feature type="transmembrane region" description="Helical" evidence="1">
    <location>
        <begin position="12"/>
        <end position="29"/>
    </location>
</feature>
<evidence type="ECO:0000256" key="1">
    <source>
        <dbReference type="SAM" id="Phobius"/>
    </source>
</evidence>
<reference evidence="2 3" key="1">
    <citation type="journal article" date="2019" name="Int. J. Syst. Evol. Microbiol.">
        <title>The Global Catalogue of Microorganisms (GCM) 10K type strain sequencing project: providing services to taxonomists for standard genome sequencing and annotation.</title>
        <authorList>
            <consortium name="The Broad Institute Genomics Platform"/>
            <consortium name="The Broad Institute Genome Sequencing Center for Infectious Disease"/>
            <person name="Wu L."/>
            <person name="Ma J."/>
        </authorList>
    </citation>
    <scope>NUCLEOTIDE SEQUENCE [LARGE SCALE GENOMIC DNA]</scope>
    <source>
        <strain evidence="2 3">WLHS5</strain>
    </source>
</reference>
<dbReference type="EMBL" id="JBHSFA010000009">
    <property type="protein sequence ID" value="MFC4543696.1"/>
    <property type="molecule type" value="Genomic_DNA"/>
</dbReference>
<evidence type="ECO:0000313" key="2">
    <source>
        <dbReference type="EMBL" id="MFC4543696.1"/>
    </source>
</evidence>
<keyword evidence="1" id="KW-0472">Membrane</keyword>
<name>A0ABD5PSX0_9EURY</name>
<accession>A0ABD5PSX0</accession>
<keyword evidence="1" id="KW-0812">Transmembrane</keyword>
<feature type="transmembrane region" description="Helical" evidence="1">
    <location>
        <begin position="35"/>
        <end position="54"/>
    </location>
</feature>
<dbReference type="RefSeq" id="WP_250138533.1">
    <property type="nucleotide sequence ID" value="NZ_JALIQP010000001.1"/>
</dbReference>
<protein>
    <submittedName>
        <fullName evidence="2">Uncharacterized protein</fullName>
    </submittedName>
</protein>
<keyword evidence="1" id="KW-1133">Transmembrane helix</keyword>
<keyword evidence="3" id="KW-1185">Reference proteome</keyword>
<comment type="caution">
    <text evidence="2">The sequence shown here is derived from an EMBL/GenBank/DDBJ whole genome shotgun (WGS) entry which is preliminary data.</text>
</comment>